<feature type="domain" description="CRISPR type III-associated protein" evidence="2">
    <location>
        <begin position="17"/>
        <end position="202"/>
    </location>
</feature>
<dbReference type="AlphaFoldDB" id="A0A090QWH7"/>
<dbReference type="InterPro" id="IPR005537">
    <property type="entry name" value="RAMP_III_fam"/>
</dbReference>
<evidence type="ECO:0000259" key="2">
    <source>
        <dbReference type="Pfam" id="PF03787"/>
    </source>
</evidence>
<dbReference type="eggNOG" id="COG1337">
    <property type="taxonomic scope" value="Bacteria"/>
</dbReference>
<accession>A0A090QWH7</accession>
<organism evidence="3 4">
    <name type="scientific">Photobacterium aphoticum</name>
    <dbReference type="NCBI Taxonomy" id="754436"/>
    <lineage>
        <taxon>Bacteria</taxon>
        <taxon>Pseudomonadati</taxon>
        <taxon>Pseudomonadota</taxon>
        <taxon>Gammaproteobacteria</taxon>
        <taxon>Vibrionales</taxon>
        <taxon>Vibrionaceae</taxon>
        <taxon>Photobacterium</taxon>
    </lineage>
</organism>
<evidence type="ECO:0000256" key="1">
    <source>
        <dbReference type="ARBA" id="ARBA00023118"/>
    </source>
</evidence>
<reference evidence="3 4" key="1">
    <citation type="journal article" date="2014" name="Genome Announc.">
        <title>Draft Genome Sequences of Two Vibrionaceae Species, Vibrio ponticus C121 and Photobacterium aphoticum C119, Isolated as Coral Reef Microbiota.</title>
        <authorList>
            <person name="Al-saari N."/>
            <person name="Meirelles P.M."/>
            <person name="Mino S."/>
            <person name="Suda W."/>
            <person name="Oshima K."/>
            <person name="Hattori M."/>
            <person name="Ohkuma M."/>
            <person name="Thompson F.L."/>
            <person name="Gomez-Gil B."/>
            <person name="Sawabe T."/>
            <person name="Sawabe T."/>
        </authorList>
    </citation>
    <scope>NUCLEOTIDE SEQUENCE [LARGE SCALE GENOMIC DNA]</scope>
    <source>
        <strain evidence="3 4">JCM 19237</strain>
    </source>
</reference>
<comment type="caution">
    <text evidence="3">The sequence shown here is derived from an EMBL/GenBank/DDBJ whole genome shotgun (WGS) entry which is preliminary data.</text>
</comment>
<protein>
    <submittedName>
        <fullName evidence="3">DUF324 domain-containing protein</fullName>
    </submittedName>
</protein>
<dbReference type="CDD" id="cd09726">
    <property type="entry name" value="RAMP_I_III"/>
    <property type="match status" value="1"/>
</dbReference>
<gene>
    <name evidence="3" type="ORF">JCM19237_1869</name>
</gene>
<feature type="domain" description="CRISPR type III-associated protein" evidence="2">
    <location>
        <begin position="255"/>
        <end position="444"/>
    </location>
</feature>
<sequence length="500" mass="55666">MEEIYYHLTLEATLIPLTPLSIGNGERVRKDSEIKPENHHSEALHRITENEMALCQDKDQRFYIPGSSLKGSVHNAARCFDTPEALTQWIFGDKASLQENQTQTSVGGNVRFLNAYCRLDNKTDSLTHTRTRNRIDPVTGTAKDAHLFDHNGIKPGTPFTFTVHIEQATQQQLTAFITLLQRWGNAHFTLGRGGNNQFGAFSLCMDNLYGITQAHYMQWLSAQSAAPLSDYVHALPIKTEDCTPADSGYTRVAITLTPLSPLFIGSGQTAEHSDEKEGKAQSYHVATLLRNAQGEIILPATSLRGVMRHQGQKILNTLNHFFADSDGQRHAHTAEQKATALLSRLFGDEQHASTIKLTDFVAQQPQLTEQRFIAIDRFTGGVKDGALYSVEKCLITDYKGELLIDNRLFSRQYHSELAMLLLILRDLLDGELLLGGLKNKGFGKTAAHIQITDSVLAADCPHITHWGQFIAYWNQASLPNLGELMDAFNLAFVAQQEHVS</sequence>
<proteinExistence type="predicted"/>
<dbReference type="InterPro" id="IPR052216">
    <property type="entry name" value="CRISPR_Csm3_endoribonuclease"/>
</dbReference>
<dbReference type="STRING" id="754436.JCM19237_1869"/>
<keyword evidence="1" id="KW-0051">Antiviral defense</keyword>
<evidence type="ECO:0000313" key="4">
    <source>
        <dbReference type="Proteomes" id="UP000029227"/>
    </source>
</evidence>
<dbReference type="GO" id="GO:0051607">
    <property type="term" value="P:defense response to virus"/>
    <property type="evidence" value="ECO:0007669"/>
    <property type="project" value="UniProtKB-KW"/>
</dbReference>
<dbReference type="Pfam" id="PF03787">
    <property type="entry name" value="RAMPs"/>
    <property type="match status" value="2"/>
</dbReference>
<dbReference type="Proteomes" id="UP000029227">
    <property type="component" value="Unassembled WGS sequence"/>
</dbReference>
<dbReference type="PANTHER" id="PTHR35579">
    <property type="entry name" value="CRISPR SYSTEM CMS ENDORIBONUCLEASE CSM3"/>
    <property type="match status" value="1"/>
</dbReference>
<dbReference type="EMBL" id="BBMN01000010">
    <property type="protein sequence ID" value="GAL06224.1"/>
    <property type="molecule type" value="Genomic_DNA"/>
</dbReference>
<dbReference type="PANTHER" id="PTHR35579:SF3">
    <property type="entry name" value="CRISPR SYSTEM CMS ENDORIBONUCLEASE CSM3"/>
    <property type="match status" value="1"/>
</dbReference>
<name>A0A090QWH7_9GAMM</name>
<evidence type="ECO:0000313" key="3">
    <source>
        <dbReference type="EMBL" id="GAL06224.1"/>
    </source>
</evidence>